<keyword evidence="16" id="KW-0255">Endonuclease</keyword>
<feature type="active site" description="Proton donor/acceptor" evidence="10">
    <location>
        <position position="195"/>
    </location>
</feature>
<sequence length="647" mass="71171">MPLRITTWNVNGIRNPFGYQPWRENRTFQAMFDTLEADIVVMQETKIQRKDLRDDMVLVPGWDVFFSLPKYKKGYSGVAVYTRSSKCCPIRAEEGITGALCPPNSSTKFRDLPADQQIGGYPAPGQLSDSVDEQTLDSEGRCVILEFPAFVLIGVYSPATRDETRTEFREAYIDAVDVRVRNLVAMGKQVFLCGDLNIVRSELDTAGLAERLRKEAMTLDDFFATPSRRIFNHLVFGGHGTGERDAGREEPVLWDLCREYHPARAGMYTCWDTKKNARPGNFGSRIDYVLCSSGLKDWFIDSNIQEGLLGSDHCPVYATVGETVSFDGSKIPIEDIMNPTGMFKDGERQREWSPKDLLPTSAKLIPEFDRRQNIRDMFFKKAMPSAKIPKPAAASPQGTPSAANTPVSEVNNNEPQKDSIVSASQSSSRTTALATVTRTASSNNTSITSPQKPPPPKRQAGSSMSPGRPQKKGKVALGRENSTKSTPGFSQSSLKGFFKPKTPTPGTNPLTETGSITDTPTTPNNASAKPTPKQDRRPGEPSSTPVTGNDTQNAVDESPKPESASAEKVFDPIEAKESWSKLLGKRVVPRCEHGDDCQMLVTKKAGVNCGTSFFMCARPLGPSGDKEQGTEFRCGTFIWSSDWNGRQ</sequence>
<evidence type="ECO:0000256" key="12">
    <source>
        <dbReference type="PIRSR" id="PIRSR604808-3"/>
    </source>
</evidence>
<feature type="active site" evidence="10">
    <location>
        <position position="156"/>
    </location>
</feature>
<evidence type="ECO:0000256" key="6">
    <source>
        <dbReference type="ARBA" id="ARBA00022801"/>
    </source>
</evidence>
<comment type="caution">
    <text evidence="16">The sequence shown here is derived from an EMBL/GenBank/DDBJ whole genome shotgun (WGS) entry which is preliminary data.</text>
</comment>
<feature type="site" description="Transition state stabilizer" evidence="12">
    <location>
        <position position="197"/>
    </location>
</feature>
<evidence type="ECO:0000256" key="5">
    <source>
        <dbReference type="ARBA" id="ARBA00022771"/>
    </source>
</evidence>
<dbReference type="GO" id="GO:0003906">
    <property type="term" value="F:DNA-(apurinic or apyrimidinic site) endonuclease activity"/>
    <property type="evidence" value="ECO:0007669"/>
    <property type="project" value="TreeGrafter"/>
</dbReference>
<dbReference type="PROSITE" id="PS00728">
    <property type="entry name" value="AP_NUCLEASE_F1_3"/>
    <property type="match status" value="1"/>
</dbReference>
<dbReference type="PROSITE" id="PS00726">
    <property type="entry name" value="AP_NUCLEASE_F1_1"/>
    <property type="match status" value="1"/>
</dbReference>
<evidence type="ECO:0000256" key="4">
    <source>
        <dbReference type="ARBA" id="ARBA00022723"/>
    </source>
</evidence>
<comment type="similarity">
    <text evidence="2">Belongs to the DNA repair enzymes AP/ExoA family.</text>
</comment>
<evidence type="ECO:0000259" key="15">
    <source>
        <dbReference type="PROSITE" id="PS51999"/>
    </source>
</evidence>
<dbReference type="Pfam" id="PF03372">
    <property type="entry name" value="Exo_endo_phos"/>
    <property type="match status" value="1"/>
</dbReference>
<accession>A0AAN6PLH8</accession>
<feature type="binding site" evidence="11">
    <location>
        <position position="313"/>
    </location>
    <ligand>
        <name>Mg(2+)</name>
        <dbReference type="ChEBI" id="CHEBI:18420"/>
        <label>1</label>
    </ligand>
</feature>
<dbReference type="Proteomes" id="UP001303115">
    <property type="component" value="Unassembled WGS sequence"/>
</dbReference>
<gene>
    <name evidence="16" type="ORF">C8A01DRAFT_15459</name>
</gene>
<feature type="binding site" evidence="11">
    <location>
        <position position="197"/>
    </location>
    <ligand>
        <name>Mg(2+)</name>
        <dbReference type="ChEBI" id="CHEBI:18420"/>
        <label>1</label>
    </ligand>
</feature>
<evidence type="ECO:0000256" key="10">
    <source>
        <dbReference type="PIRSR" id="PIRSR604808-1"/>
    </source>
</evidence>
<dbReference type="GO" id="GO:0005634">
    <property type="term" value="C:nucleus"/>
    <property type="evidence" value="ECO:0007669"/>
    <property type="project" value="TreeGrafter"/>
</dbReference>
<dbReference type="AlphaFoldDB" id="A0AAN6PLH8"/>
<dbReference type="EMBL" id="MU854371">
    <property type="protein sequence ID" value="KAK4040705.1"/>
    <property type="molecule type" value="Genomic_DNA"/>
</dbReference>
<dbReference type="GO" id="GO:0008311">
    <property type="term" value="F:double-stranded DNA 3'-5' DNA exonuclease activity"/>
    <property type="evidence" value="ECO:0007669"/>
    <property type="project" value="TreeGrafter"/>
</dbReference>
<keyword evidence="8 11" id="KW-0460">Magnesium</keyword>
<dbReference type="SUPFAM" id="SSF56219">
    <property type="entry name" value="DNase I-like"/>
    <property type="match status" value="1"/>
</dbReference>
<dbReference type="PROSITE" id="PS51999">
    <property type="entry name" value="ZF_GRF"/>
    <property type="match status" value="1"/>
</dbReference>
<feature type="compositionally biased region" description="Polar residues" evidence="14">
    <location>
        <begin position="397"/>
        <end position="425"/>
    </location>
</feature>
<dbReference type="InterPro" id="IPR010666">
    <property type="entry name" value="Znf_GRF"/>
</dbReference>
<feature type="binding site" evidence="11">
    <location>
        <position position="44"/>
    </location>
    <ligand>
        <name>Mg(2+)</name>
        <dbReference type="ChEBI" id="CHEBI:18420"/>
        <label>1</label>
    </ligand>
</feature>
<feature type="site" description="Interaction with DNA substrate" evidence="12">
    <location>
        <position position="313"/>
    </location>
</feature>
<dbReference type="InterPro" id="IPR036691">
    <property type="entry name" value="Endo/exonu/phosph_ase_sf"/>
</dbReference>
<dbReference type="GO" id="GO:0008270">
    <property type="term" value="F:zinc ion binding"/>
    <property type="evidence" value="ECO:0007669"/>
    <property type="project" value="UniProtKB-KW"/>
</dbReference>
<dbReference type="InterPro" id="IPR004808">
    <property type="entry name" value="AP_endonuc_1"/>
</dbReference>
<keyword evidence="16" id="KW-0540">Nuclease</keyword>
<feature type="compositionally biased region" description="Polar residues" evidence="14">
    <location>
        <begin position="504"/>
        <end position="528"/>
    </location>
</feature>
<dbReference type="FunFam" id="3.60.10.10:FF:000079">
    <property type="entry name" value="DNA-(apurinic or apyrimidinic site) lyase"/>
    <property type="match status" value="1"/>
</dbReference>
<proteinExistence type="inferred from homology"/>
<feature type="compositionally biased region" description="Low complexity" evidence="14">
    <location>
        <begin position="386"/>
        <end position="396"/>
    </location>
</feature>
<feature type="region of interest" description="Disordered" evidence="14">
    <location>
        <begin position="386"/>
        <end position="571"/>
    </location>
</feature>
<keyword evidence="5 13" id="KW-0863">Zinc-finger</keyword>
<evidence type="ECO:0000256" key="8">
    <source>
        <dbReference type="ARBA" id="ARBA00022842"/>
    </source>
</evidence>
<feature type="compositionally biased region" description="Low complexity" evidence="14">
    <location>
        <begin position="426"/>
        <end position="442"/>
    </location>
</feature>
<evidence type="ECO:0000256" key="1">
    <source>
        <dbReference type="ARBA" id="ARBA00001936"/>
    </source>
</evidence>
<dbReference type="PANTHER" id="PTHR22748:SF4">
    <property type="entry name" value="DNA-(APURINIC OR APYRIMIDINIC SITE) ENDONUCLEASE 2"/>
    <property type="match status" value="1"/>
</dbReference>
<dbReference type="GO" id="GO:0003677">
    <property type="term" value="F:DNA binding"/>
    <property type="evidence" value="ECO:0007669"/>
    <property type="project" value="InterPro"/>
</dbReference>
<reference evidence="17" key="1">
    <citation type="journal article" date="2023" name="Mol. Phylogenet. Evol.">
        <title>Genome-scale phylogeny and comparative genomics of the fungal order Sordariales.</title>
        <authorList>
            <person name="Hensen N."/>
            <person name="Bonometti L."/>
            <person name="Westerberg I."/>
            <person name="Brannstrom I.O."/>
            <person name="Guillou S."/>
            <person name="Cros-Aarteil S."/>
            <person name="Calhoun S."/>
            <person name="Haridas S."/>
            <person name="Kuo A."/>
            <person name="Mondo S."/>
            <person name="Pangilinan J."/>
            <person name="Riley R."/>
            <person name="LaButti K."/>
            <person name="Andreopoulos B."/>
            <person name="Lipzen A."/>
            <person name="Chen C."/>
            <person name="Yan M."/>
            <person name="Daum C."/>
            <person name="Ng V."/>
            <person name="Clum A."/>
            <person name="Steindorff A."/>
            <person name="Ohm R.A."/>
            <person name="Martin F."/>
            <person name="Silar P."/>
            <person name="Natvig D.O."/>
            <person name="Lalanne C."/>
            <person name="Gautier V."/>
            <person name="Ament-Velasquez S.L."/>
            <person name="Kruys A."/>
            <person name="Hutchinson M.I."/>
            <person name="Powell A.J."/>
            <person name="Barry K."/>
            <person name="Miller A.N."/>
            <person name="Grigoriev I.V."/>
            <person name="Debuchy R."/>
            <person name="Gladieux P."/>
            <person name="Hiltunen Thoren M."/>
            <person name="Johannesson H."/>
        </authorList>
    </citation>
    <scope>NUCLEOTIDE SEQUENCE [LARGE SCALE GENOMIC DNA]</scope>
    <source>
        <strain evidence="17">CBS 284.82</strain>
    </source>
</reference>
<feature type="domain" description="GRF-type" evidence="15">
    <location>
        <begin position="591"/>
        <end position="643"/>
    </location>
</feature>
<dbReference type="Gene3D" id="3.60.10.10">
    <property type="entry name" value="Endonuclease/exonuclease/phosphatase"/>
    <property type="match status" value="1"/>
</dbReference>
<feature type="compositionally biased region" description="Polar residues" evidence="14">
    <location>
        <begin position="541"/>
        <end position="555"/>
    </location>
</feature>
<dbReference type="InterPro" id="IPR020847">
    <property type="entry name" value="AP_endonuclease_F1_BS"/>
</dbReference>
<dbReference type="InterPro" id="IPR005135">
    <property type="entry name" value="Endo/exonuclease/phosphatase"/>
</dbReference>
<feature type="binding site" evidence="11">
    <location>
        <position position="195"/>
    </location>
    <ligand>
        <name>Mg(2+)</name>
        <dbReference type="ChEBI" id="CHEBI:18420"/>
        <label>1</label>
    </ligand>
</feature>
<evidence type="ECO:0000313" key="16">
    <source>
        <dbReference type="EMBL" id="KAK4040705.1"/>
    </source>
</evidence>
<feature type="compositionally biased region" description="Polar residues" evidence="14">
    <location>
        <begin position="483"/>
        <end position="494"/>
    </location>
</feature>
<evidence type="ECO:0000256" key="7">
    <source>
        <dbReference type="ARBA" id="ARBA00022833"/>
    </source>
</evidence>
<evidence type="ECO:0000313" key="17">
    <source>
        <dbReference type="Proteomes" id="UP001303115"/>
    </source>
</evidence>
<dbReference type="GO" id="GO:0006284">
    <property type="term" value="P:base-excision repair"/>
    <property type="evidence" value="ECO:0007669"/>
    <property type="project" value="TreeGrafter"/>
</dbReference>
<evidence type="ECO:0000256" key="14">
    <source>
        <dbReference type="SAM" id="MobiDB-lite"/>
    </source>
</evidence>
<keyword evidence="11" id="KW-0464">Manganese</keyword>
<comment type="cofactor">
    <cofactor evidence="1">
        <name>Mn(2+)</name>
        <dbReference type="ChEBI" id="CHEBI:29035"/>
    </cofactor>
</comment>
<name>A0AAN6PLH8_9PEZI</name>
<protein>
    <recommendedName>
        <fullName evidence="3">DNA-(apurinic or apyrimidinic site) endonuclease 2</fullName>
    </recommendedName>
</protein>
<evidence type="ECO:0000256" key="13">
    <source>
        <dbReference type="PROSITE-ProRule" id="PRU01343"/>
    </source>
</evidence>
<keyword evidence="7" id="KW-0862">Zinc</keyword>
<dbReference type="PROSITE" id="PS51435">
    <property type="entry name" value="AP_NUCLEASE_F1_4"/>
    <property type="match status" value="1"/>
</dbReference>
<dbReference type="PANTHER" id="PTHR22748">
    <property type="entry name" value="AP ENDONUCLEASE"/>
    <property type="match status" value="1"/>
</dbReference>
<dbReference type="GO" id="GO:0008081">
    <property type="term" value="F:phosphoric diester hydrolase activity"/>
    <property type="evidence" value="ECO:0007669"/>
    <property type="project" value="TreeGrafter"/>
</dbReference>
<evidence type="ECO:0000256" key="3">
    <source>
        <dbReference type="ARBA" id="ARBA00013541"/>
    </source>
</evidence>
<feature type="active site" description="Proton acceptor" evidence="10">
    <location>
        <position position="313"/>
    </location>
</feature>
<keyword evidence="4 11" id="KW-0479">Metal-binding</keyword>
<dbReference type="CDD" id="cd09088">
    <property type="entry name" value="Ape2-like_AP-endo"/>
    <property type="match status" value="1"/>
</dbReference>
<evidence type="ECO:0000256" key="9">
    <source>
        <dbReference type="ARBA" id="ARBA00023242"/>
    </source>
</evidence>
<keyword evidence="9" id="KW-0539">Nucleus</keyword>
<feature type="site" description="Important for catalytic activity" evidence="12">
    <location>
        <position position="287"/>
    </location>
</feature>
<keyword evidence="17" id="KW-1185">Reference proteome</keyword>
<evidence type="ECO:0000256" key="11">
    <source>
        <dbReference type="PIRSR" id="PIRSR604808-2"/>
    </source>
</evidence>
<organism evidence="16 17">
    <name type="scientific">Parachaetomium inaequale</name>
    <dbReference type="NCBI Taxonomy" id="2588326"/>
    <lineage>
        <taxon>Eukaryota</taxon>
        <taxon>Fungi</taxon>
        <taxon>Dikarya</taxon>
        <taxon>Ascomycota</taxon>
        <taxon>Pezizomycotina</taxon>
        <taxon>Sordariomycetes</taxon>
        <taxon>Sordariomycetidae</taxon>
        <taxon>Sordariales</taxon>
        <taxon>Chaetomiaceae</taxon>
        <taxon>Parachaetomium</taxon>
    </lineage>
</organism>
<keyword evidence="6" id="KW-0378">Hydrolase</keyword>
<dbReference type="InterPro" id="IPR020848">
    <property type="entry name" value="AP_endonuclease_F1_CS"/>
</dbReference>
<evidence type="ECO:0000256" key="2">
    <source>
        <dbReference type="ARBA" id="ARBA00007092"/>
    </source>
</evidence>
<comment type="cofactor">
    <cofactor evidence="11">
        <name>Mg(2+)</name>
        <dbReference type="ChEBI" id="CHEBI:18420"/>
    </cofactor>
    <cofactor evidence="11">
        <name>Mn(2+)</name>
        <dbReference type="ChEBI" id="CHEBI:29035"/>
    </cofactor>
    <text evidence="11">Probably binds two magnesium or manganese ions per subunit.</text>
</comment>
<feature type="binding site" evidence="11">
    <location>
        <position position="9"/>
    </location>
    <ligand>
        <name>Mg(2+)</name>
        <dbReference type="ChEBI" id="CHEBI:18420"/>
        <label>1</label>
    </ligand>
</feature>
<feature type="binding site" evidence="11">
    <location>
        <position position="312"/>
    </location>
    <ligand>
        <name>Mg(2+)</name>
        <dbReference type="ChEBI" id="CHEBI:18420"/>
        <label>1</label>
    </ligand>
</feature>